<dbReference type="FunFam" id="3.30.70.360:FF:000001">
    <property type="entry name" value="N-acetyldiaminopimelate deacetylase"/>
    <property type="match status" value="1"/>
</dbReference>
<dbReference type="InterPro" id="IPR011650">
    <property type="entry name" value="Peptidase_M20_dimer"/>
</dbReference>
<dbReference type="SUPFAM" id="SSF55031">
    <property type="entry name" value="Bacterial exopeptidase dimerisation domain"/>
    <property type="match status" value="1"/>
</dbReference>
<dbReference type="SUPFAM" id="SSF53187">
    <property type="entry name" value="Zn-dependent exopeptidases"/>
    <property type="match status" value="1"/>
</dbReference>
<dbReference type="GO" id="GO:0016787">
    <property type="term" value="F:hydrolase activity"/>
    <property type="evidence" value="ECO:0007669"/>
    <property type="project" value="UniProtKB-KW"/>
</dbReference>
<dbReference type="PANTHER" id="PTHR11014:SF63">
    <property type="entry name" value="METALLOPEPTIDASE, PUTATIVE (AFU_ORTHOLOGUE AFUA_6G09600)-RELATED"/>
    <property type="match status" value="1"/>
</dbReference>
<keyword evidence="1" id="KW-0378">Hydrolase</keyword>
<sequence>MPVNNRIAETQTEIAGWRQHLHARPEILYDVFETADFVAGKLRAFGCDEVITGIGKTGIVALVHGRGGAGGPMIGLRADMDALPIVEETGVEYASRTPGAMHACGHDGHMAMLLGATRSLCETRAFDGTVAVIFQPAEEGGAGGKAMLDDGLFQRFPIAKVYGMHNLPGMPVGQFGMRHGATMASTDEFAITIEGRGGHAALPHRTIDPILIGAALVQGLQAIAARNADPLKSMVVSVTQFHAGFAHNIIPDTAVVSGTVRALDKGLRDFAEQRIHEIARGICAAHGATAAIAYDRNYPITVNDSAEADFCADIAREIVGADNVNADAEPMMAGEDFSYMLEEKPGAYVFIGNGNSASLHNPAYDFADTAIAFGASYWQRLAERALDRL</sequence>
<dbReference type="InterPro" id="IPR017439">
    <property type="entry name" value="Amidohydrolase"/>
</dbReference>
<evidence type="ECO:0000313" key="3">
    <source>
        <dbReference type="EMBL" id="KKN94413.1"/>
    </source>
</evidence>
<dbReference type="Pfam" id="PF07687">
    <property type="entry name" value="M20_dimer"/>
    <property type="match status" value="1"/>
</dbReference>
<dbReference type="EMBL" id="LAZR01000078">
    <property type="protein sequence ID" value="KKN94413.1"/>
    <property type="molecule type" value="Genomic_DNA"/>
</dbReference>
<evidence type="ECO:0000256" key="1">
    <source>
        <dbReference type="ARBA" id="ARBA00022801"/>
    </source>
</evidence>
<protein>
    <recommendedName>
        <fullName evidence="2">Peptidase M20 dimerisation domain-containing protein</fullName>
    </recommendedName>
</protein>
<feature type="domain" description="Peptidase M20 dimerisation" evidence="2">
    <location>
        <begin position="189"/>
        <end position="280"/>
    </location>
</feature>
<proteinExistence type="predicted"/>
<dbReference type="PANTHER" id="PTHR11014">
    <property type="entry name" value="PEPTIDASE M20 FAMILY MEMBER"/>
    <property type="match status" value="1"/>
</dbReference>
<dbReference type="Gene3D" id="3.40.630.10">
    <property type="entry name" value="Zn peptidases"/>
    <property type="match status" value="1"/>
</dbReference>
<dbReference type="Gene3D" id="3.30.70.360">
    <property type="match status" value="1"/>
</dbReference>
<name>A0A0F9XPY7_9ZZZZ</name>
<dbReference type="AlphaFoldDB" id="A0A0F9XPY7"/>
<dbReference type="PIRSF" id="PIRSF005962">
    <property type="entry name" value="Pept_M20D_amidohydro"/>
    <property type="match status" value="1"/>
</dbReference>
<dbReference type="InterPro" id="IPR002933">
    <property type="entry name" value="Peptidase_M20"/>
</dbReference>
<evidence type="ECO:0000259" key="2">
    <source>
        <dbReference type="Pfam" id="PF07687"/>
    </source>
</evidence>
<gene>
    <name evidence="3" type="ORF">LCGC14_0187600</name>
</gene>
<organism evidence="3">
    <name type="scientific">marine sediment metagenome</name>
    <dbReference type="NCBI Taxonomy" id="412755"/>
    <lineage>
        <taxon>unclassified sequences</taxon>
        <taxon>metagenomes</taxon>
        <taxon>ecological metagenomes</taxon>
    </lineage>
</organism>
<dbReference type="InterPro" id="IPR036264">
    <property type="entry name" value="Bact_exopeptidase_dim_dom"/>
</dbReference>
<dbReference type="NCBIfam" id="TIGR01891">
    <property type="entry name" value="amidohydrolases"/>
    <property type="match status" value="1"/>
</dbReference>
<dbReference type="Pfam" id="PF01546">
    <property type="entry name" value="Peptidase_M20"/>
    <property type="match status" value="1"/>
</dbReference>
<reference evidence="3" key="1">
    <citation type="journal article" date="2015" name="Nature">
        <title>Complex archaea that bridge the gap between prokaryotes and eukaryotes.</title>
        <authorList>
            <person name="Spang A."/>
            <person name="Saw J.H."/>
            <person name="Jorgensen S.L."/>
            <person name="Zaremba-Niedzwiedzka K."/>
            <person name="Martijn J."/>
            <person name="Lind A.E."/>
            <person name="van Eijk R."/>
            <person name="Schleper C."/>
            <person name="Guy L."/>
            <person name="Ettema T.J."/>
        </authorList>
    </citation>
    <scope>NUCLEOTIDE SEQUENCE</scope>
</reference>
<dbReference type="CDD" id="cd05666">
    <property type="entry name" value="M20_Acy1-like"/>
    <property type="match status" value="1"/>
</dbReference>
<accession>A0A0F9XPY7</accession>
<comment type="caution">
    <text evidence="3">The sequence shown here is derived from an EMBL/GenBank/DDBJ whole genome shotgun (WGS) entry which is preliminary data.</text>
</comment>